<sequence length="203" mass="23028">MDCYYIVFFSIMAIPTQSRFIDYNQPNIDDHPISHQYLTHSLQIPIPYHSSEDLPNYIPQPITHIYTPPENTYRGFTYQTLDIYGGISNVGFMRGSRANSLLSDSFKGLGTVDISGSLLTRLPQEASQNTDKGEKNTLIIKEDNDIAKTSLKSSLNIENPSLLPKLYFPIQVNTFQSGASYIHSPILNGQQNYFLLSRVNWIE</sequence>
<protein>
    <submittedName>
        <fullName evidence="1">Uncharacterized protein</fullName>
    </submittedName>
</protein>
<dbReference type="AlphaFoldDB" id="A0A1B6CZJ7"/>
<gene>
    <name evidence="1" type="ORF">g.5004</name>
</gene>
<dbReference type="EMBL" id="GEDC01018419">
    <property type="protein sequence ID" value="JAS18879.1"/>
    <property type="molecule type" value="Transcribed_RNA"/>
</dbReference>
<evidence type="ECO:0000313" key="1">
    <source>
        <dbReference type="EMBL" id="JAS18879.1"/>
    </source>
</evidence>
<reference evidence="1" key="1">
    <citation type="submission" date="2015-12" db="EMBL/GenBank/DDBJ databases">
        <title>De novo transcriptome assembly of four potential Pierce s Disease insect vectors from Arizona vineyards.</title>
        <authorList>
            <person name="Tassone E.E."/>
        </authorList>
    </citation>
    <scope>NUCLEOTIDE SEQUENCE</scope>
</reference>
<feature type="non-terminal residue" evidence="1">
    <location>
        <position position="203"/>
    </location>
</feature>
<accession>A0A1B6CZJ7</accession>
<name>A0A1B6CZJ7_9HEMI</name>
<organism evidence="1">
    <name type="scientific">Clastoptera arizonana</name>
    <name type="common">Arizona spittle bug</name>
    <dbReference type="NCBI Taxonomy" id="38151"/>
    <lineage>
        <taxon>Eukaryota</taxon>
        <taxon>Metazoa</taxon>
        <taxon>Ecdysozoa</taxon>
        <taxon>Arthropoda</taxon>
        <taxon>Hexapoda</taxon>
        <taxon>Insecta</taxon>
        <taxon>Pterygota</taxon>
        <taxon>Neoptera</taxon>
        <taxon>Paraneoptera</taxon>
        <taxon>Hemiptera</taxon>
        <taxon>Auchenorrhyncha</taxon>
        <taxon>Cercopoidea</taxon>
        <taxon>Clastopteridae</taxon>
        <taxon>Clastoptera</taxon>
    </lineage>
</organism>
<proteinExistence type="predicted"/>